<dbReference type="EMBL" id="GBRH01188396">
    <property type="protein sequence ID" value="JAE09500.1"/>
    <property type="molecule type" value="Transcribed_RNA"/>
</dbReference>
<proteinExistence type="predicted"/>
<organism evidence="1">
    <name type="scientific">Arundo donax</name>
    <name type="common">Giant reed</name>
    <name type="synonym">Donax arundinaceus</name>
    <dbReference type="NCBI Taxonomy" id="35708"/>
    <lineage>
        <taxon>Eukaryota</taxon>
        <taxon>Viridiplantae</taxon>
        <taxon>Streptophyta</taxon>
        <taxon>Embryophyta</taxon>
        <taxon>Tracheophyta</taxon>
        <taxon>Spermatophyta</taxon>
        <taxon>Magnoliopsida</taxon>
        <taxon>Liliopsida</taxon>
        <taxon>Poales</taxon>
        <taxon>Poaceae</taxon>
        <taxon>PACMAD clade</taxon>
        <taxon>Arundinoideae</taxon>
        <taxon>Arundineae</taxon>
        <taxon>Arundo</taxon>
    </lineage>
</organism>
<reference evidence="1" key="1">
    <citation type="submission" date="2014-09" db="EMBL/GenBank/DDBJ databases">
        <authorList>
            <person name="Magalhaes I.L.F."/>
            <person name="Oliveira U."/>
            <person name="Santos F.R."/>
            <person name="Vidigal T.H.D.A."/>
            <person name="Brescovit A.D."/>
            <person name="Santos A.J."/>
        </authorList>
    </citation>
    <scope>NUCLEOTIDE SEQUENCE</scope>
    <source>
        <tissue evidence="1">Shoot tissue taken approximately 20 cm above the soil surface</tissue>
    </source>
</reference>
<sequence length="26" mass="2929">MIYDKHGTTNPTSICTFAKTKNWITG</sequence>
<dbReference type="AlphaFoldDB" id="A0A0A9F8X6"/>
<reference evidence="1" key="2">
    <citation type="journal article" date="2015" name="Data Brief">
        <title>Shoot transcriptome of the giant reed, Arundo donax.</title>
        <authorList>
            <person name="Barrero R.A."/>
            <person name="Guerrero F.D."/>
            <person name="Moolhuijzen P."/>
            <person name="Goolsby J.A."/>
            <person name="Tidwell J."/>
            <person name="Bellgard S.E."/>
            <person name="Bellgard M.I."/>
        </authorList>
    </citation>
    <scope>NUCLEOTIDE SEQUENCE</scope>
    <source>
        <tissue evidence="1">Shoot tissue taken approximately 20 cm above the soil surface</tissue>
    </source>
</reference>
<name>A0A0A9F8X6_ARUDO</name>
<protein>
    <submittedName>
        <fullName evidence="1">Uncharacterized protein</fullName>
    </submittedName>
</protein>
<accession>A0A0A9F8X6</accession>
<evidence type="ECO:0000313" key="1">
    <source>
        <dbReference type="EMBL" id="JAE09500.1"/>
    </source>
</evidence>